<name>A0AAV6MP43_9ROSI</name>
<dbReference type="EMBL" id="JAGKQH010000013">
    <property type="protein sequence ID" value="KAG6583850.1"/>
    <property type="molecule type" value="Genomic_DNA"/>
</dbReference>
<comment type="caution">
    <text evidence="1">The sequence shown here is derived from an EMBL/GenBank/DDBJ whole genome shotgun (WGS) entry which is preliminary data.</text>
</comment>
<sequence length="69" mass="7882">MVAATPRHSPHHLGVVLTSNTLCFNWEIESERAGIAEGTRCFFPDLRTDWTALWISCLSYSKTFKRLVL</sequence>
<proteinExistence type="predicted"/>
<organism evidence="1 2">
    <name type="scientific">Cucurbita argyrosperma subsp. sororia</name>
    <dbReference type="NCBI Taxonomy" id="37648"/>
    <lineage>
        <taxon>Eukaryota</taxon>
        <taxon>Viridiplantae</taxon>
        <taxon>Streptophyta</taxon>
        <taxon>Embryophyta</taxon>
        <taxon>Tracheophyta</taxon>
        <taxon>Spermatophyta</taxon>
        <taxon>Magnoliopsida</taxon>
        <taxon>eudicotyledons</taxon>
        <taxon>Gunneridae</taxon>
        <taxon>Pentapetalae</taxon>
        <taxon>rosids</taxon>
        <taxon>fabids</taxon>
        <taxon>Cucurbitales</taxon>
        <taxon>Cucurbitaceae</taxon>
        <taxon>Cucurbiteae</taxon>
        <taxon>Cucurbita</taxon>
    </lineage>
</organism>
<dbReference type="AlphaFoldDB" id="A0AAV6MP43"/>
<reference evidence="1 2" key="1">
    <citation type="journal article" date="2021" name="Hortic Res">
        <title>The domestication of Cucurbita argyrosperma as revealed by the genome of its wild relative.</title>
        <authorList>
            <person name="Barrera-Redondo J."/>
            <person name="Sanchez-de la Vega G."/>
            <person name="Aguirre-Liguori J.A."/>
            <person name="Castellanos-Morales G."/>
            <person name="Gutierrez-Guerrero Y.T."/>
            <person name="Aguirre-Dugua X."/>
            <person name="Aguirre-Planter E."/>
            <person name="Tenaillon M.I."/>
            <person name="Lira-Saade R."/>
            <person name="Eguiarte L.E."/>
        </authorList>
    </citation>
    <scope>NUCLEOTIDE SEQUENCE [LARGE SCALE GENOMIC DNA]</scope>
    <source>
        <strain evidence="1">JBR-2021</strain>
    </source>
</reference>
<keyword evidence="2" id="KW-1185">Reference proteome</keyword>
<protein>
    <submittedName>
        <fullName evidence="1">Uncharacterized protein</fullName>
    </submittedName>
</protein>
<accession>A0AAV6MP43</accession>
<evidence type="ECO:0000313" key="1">
    <source>
        <dbReference type="EMBL" id="KAG6583850.1"/>
    </source>
</evidence>
<gene>
    <name evidence="1" type="ORF">SDJN03_19782</name>
</gene>
<dbReference type="Proteomes" id="UP000685013">
    <property type="component" value="Chromosome 13"/>
</dbReference>
<feature type="non-terminal residue" evidence="1">
    <location>
        <position position="1"/>
    </location>
</feature>
<evidence type="ECO:0000313" key="2">
    <source>
        <dbReference type="Proteomes" id="UP000685013"/>
    </source>
</evidence>